<evidence type="ECO:0000313" key="2">
    <source>
        <dbReference type="EMBL" id="OCH78633.1"/>
    </source>
</evidence>
<organism evidence="2 3">
    <name type="scientific">Vibrio genomosp. F10</name>
    <dbReference type="NCBI Taxonomy" id="723171"/>
    <lineage>
        <taxon>Bacteria</taxon>
        <taxon>Pseudomonadati</taxon>
        <taxon>Pseudomonadota</taxon>
        <taxon>Gammaproteobacteria</taxon>
        <taxon>Vibrionales</taxon>
        <taxon>Vibrionaceae</taxon>
        <taxon>Vibrio</taxon>
    </lineage>
</organism>
<evidence type="ECO:0000313" key="3">
    <source>
        <dbReference type="Proteomes" id="UP000093173"/>
    </source>
</evidence>
<dbReference type="InterPro" id="IPR045584">
    <property type="entry name" value="Pilin-like"/>
</dbReference>
<keyword evidence="1" id="KW-0812">Transmembrane</keyword>
<feature type="transmembrane region" description="Helical" evidence="1">
    <location>
        <begin position="12"/>
        <end position="30"/>
    </location>
</feature>
<protein>
    <submittedName>
        <fullName evidence="2">MSHA biogenesis protein MshC</fullName>
    </submittedName>
</protein>
<sequence>MDDRRSIQQGFTLVELIVVILLIAIVSVYATSRYLGTSSFSAFTAQEQIISVIRQVQVNRIQTNIPDLYTYCSDASNPDLQELCLRSRITANASCIGSSSGCSASDPSARSDLVIADQVAFSTTPSVSQITFDLLGNPLDAASGGVSISITAGQSAANVCINSQGYVYGGACL</sequence>
<dbReference type="Pfam" id="PF07963">
    <property type="entry name" value="N_methyl"/>
    <property type="match status" value="1"/>
</dbReference>
<dbReference type="InterPro" id="IPR012902">
    <property type="entry name" value="N_methyl_site"/>
</dbReference>
<keyword evidence="3" id="KW-1185">Reference proteome</keyword>
<keyword evidence="1" id="KW-1133">Transmembrane helix</keyword>
<dbReference type="EMBL" id="MAJZ01000070">
    <property type="protein sequence ID" value="OCH78633.1"/>
    <property type="molecule type" value="Genomic_DNA"/>
</dbReference>
<dbReference type="Gene3D" id="3.30.700.10">
    <property type="entry name" value="Glycoprotein, Type 4 Pilin"/>
    <property type="match status" value="1"/>
</dbReference>
<evidence type="ECO:0000256" key="1">
    <source>
        <dbReference type="SAM" id="Phobius"/>
    </source>
</evidence>
<dbReference type="NCBIfam" id="TIGR02532">
    <property type="entry name" value="IV_pilin_GFxxxE"/>
    <property type="match status" value="1"/>
</dbReference>
<dbReference type="Proteomes" id="UP000093173">
    <property type="component" value="Unassembled WGS sequence"/>
</dbReference>
<comment type="caution">
    <text evidence="2">The sequence shown here is derived from an EMBL/GenBank/DDBJ whole genome shotgun (WGS) entry which is preliminary data.</text>
</comment>
<accession>A0A1B9R2W5</accession>
<keyword evidence="1" id="KW-0472">Membrane</keyword>
<reference evidence="3" key="1">
    <citation type="submission" date="2016-06" db="EMBL/GenBank/DDBJ databases">
        <authorList>
            <person name="Hehemann J.-H."/>
            <person name="Arevalo P."/>
            <person name="Datta M.S."/>
            <person name="Polz M.F."/>
        </authorList>
    </citation>
    <scope>NUCLEOTIDE SEQUENCE [LARGE SCALE GENOMIC DNA]</scope>
    <source>
        <strain evidence="3">9CSC122</strain>
    </source>
</reference>
<dbReference type="SUPFAM" id="SSF54523">
    <property type="entry name" value="Pili subunits"/>
    <property type="match status" value="1"/>
</dbReference>
<name>A0A1B9R2W5_9VIBR</name>
<dbReference type="AlphaFoldDB" id="A0A1B9R2W5"/>
<gene>
    <name evidence="2" type="ORF">A6E14_04050</name>
</gene>
<proteinExistence type="predicted"/>
<dbReference type="RefSeq" id="WP_065576245.1">
    <property type="nucleotide sequence ID" value="NZ_JBNGCH010000070.1"/>
</dbReference>